<sequence length="202" mass="22668">MGTREVYEEKLRSGNLQHDPTIKPGLGSPRCPRCLSLLNPNSANGEWTITAVLHDATAVELVLVQCLVQSMALIRVQFFTSDVAELPPFLLYSAVSAAFGETRVPADSNGPWLLVYDFLETYGVRLVVILIHWKTRGLVGRGKVLWHCLPFAVIWSIWLERNARKFEGKEKSKTSVLVSIKAFIFWWSKAVTDMTGPPLSRL</sequence>
<proteinExistence type="predicted"/>
<evidence type="ECO:0000313" key="2">
    <source>
        <dbReference type="Proteomes" id="UP000541444"/>
    </source>
</evidence>
<reference evidence="1 2" key="1">
    <citation type="journal article" date="2020" name="IScience">
        <title>Genome Sequencing of the Endangered Kingdonia uniflora (Circaeasteraceae, Ranunculales) Reveals Potential Mechanisms of Evolutionary Specialization.</title>
        <authorList>
            <person name="Sun Y."/>
            <person name="Deng T."/>
            <person name="Zhang A."/>
            <person name="Moore M.J."/>
            <person name="Landis J.B."/>
            <person name="Lin N."/>
            <person name="Zhang H."/>
            <person name="Zhang X."/>
            <person name="Huang J."/>
            <person name="Zhang X."/>
            <person name="Sun H."/>
            <person name="Wang H."/>
        </authorList>
    </citation>
    <scope>NUCLEOTIDE SEQUENCE [LARGE SCALE GENOMIC DNA]</scope>
    <source>
        <strain evidence="1">TB1705</strain>
        <tissue evidence="1">Leaf</tissue>
    </source>
</reference>
<dbReference type="AlphaFoldDB" id="A0A7J7MDJ5"/>
<evidence type="ECO:0000313" key="1">
    <source>
        <dbReference type="EMBL" id="KAF6152941.1"/>
    </source>
</evidence>
<gene>
    <name evidence="1" type="ORF">GIB67_039648</name>
</gene>
<dbReference type="PANTHER" id="PTHR34459:SF2">
    <property type="entry name" value="TRANSMEMBRANE PROTEIN"/>
    <property type="match status" value="1"/>
</dbReference>
<keyword evidence="2" id="KW-1185">Reference proteome</keyword>
<dbReference type="Proteomes" id="UP000541444">
    <property type="component" value="Unassembled WGS sequence"/>
</dbReference>
<comment type="caution">
    <text evidence="1">The sequence shown here is derived from an EMBL/GenBank/DDBJ whole genome shotgun (WGS) entry which is preliminary data.</text>
</comment>
<dbReference type="PANTHER" id="PTHR34459">
    <property type="entry name" value="OS01G0264500 PROTEIN"/>
    <property type="match status" value="1"/>
</dbReference>
<organism evidence="1 2">
    <name type="scientific">Kingdonia uniflora</name>
    <dbReference type="NCBI Taxonomy" id="39325"/>
    <lineage>
        <taxon>Eukaryota</taxon>
        <taxon>Viridiplantae</taxon>
        <taxon>Streptophyta</taxon>
        <taxon>Embryophyta</taxon>
        <taxon>Tracheophyta</taxon>
        <taxon>Spermatophyta</taxon>
        <taxon>Magnoliopsida</taxon>
        <taxon>Ranunculales</taxon>
        <taxon>Circaeasteraceae</taxon>
        <taxon>Kingdonia</taxon>
    </lineage>
</organism>
<name>A0A7J7MDJ5_9MAGN</name>
<dbReference type="EMBL" id="JACGCM010001594">
    <property type="protein sequence ID" value="KAF6152941.1"/>
    <property type="molecule type" value="Genomic_DNA"/>
</dbReference>
<dbReference type="OrthoDB" id="1898192at2759"/>
<accession>A0A7J7MDJ5</accession>
<protein>
    <submittedName>
        <fullName evidence="1">Uncharacterized protein</fullName>
    </submittedName>
</protein>